<dbReference type="InterPro" id="IPR014284">
    <property type="entry name" value="RNA_pol_sigma-70_dom"/>
</dbReference>
<dbReference type="GO" id="GO:0006352">
    <property type="term" value="P:DNA-templated transcription initiation"/>
    <property type="evidence" value="ECO:0007669"/>
    <property type="project" value="InterPro"/>
</dbReference>
<reference evidence="10" key="1">
    <citation type="submission" date="2018-12" db="EMBL/GenBank/DDBJ databases">
        <title>Bacillus chawlae sp. nov., Bacillus glennii sp. nov., and Bacillus saganii sp. nov. Isolated from the Vehicle Assembly Building at Kennedy Space Center where the Viking Spacecraft were Assembled.</title>
        <authorList>
            <person name="Seuylemezian A."/>
            <person name="Vaishampayan P."/>
        </authorList>
    </citation>
    <scope>NUCLEOTIDE SEQUENCE [LARGE SCALE GENOMIC DNA]</scope>
    <source>
        <strain evidence="10">DSM 13966</strain>
    </source>
</reference>
<dbReference type="GO" id="GO:0016987">
    <property type="term" value="F:sigma factor activity"/>
    <property type="evidence" value="ECO:0007669"/>
    <property type="project" value="UniProtKB-KW"/>
</dbReference>
<dbReference type="InterPro" id="IPR000838">
    <property type="entry name" value="RNA_pol_sigma70_ECF_CS"/>
</dbReference>
<dbReference type="EMBL" id="RSFW01000011">
    <property type="protein sequence ID" value="RSD27558.1"/>
    <property type="molecule type" value="Genomic_DNA"/>
</dbReference>
<evidence type="ECO:0000256" key="1">
    <source>
        <dbReference type="ARBA" id="ARBA00010641"/>
    </source>
</evidence>
<dbReference type="SUPFAM" id="SSF88946">
    <property type="entry name" value="Sigma2 domain of RNA polymerase sigma factors"/>
    <property type="match status" value="1"/>
</dbReference>
<comment type="caution">
    <text evidence="9">The sequence shown here is derived from an EMBL/GenBank/DDBJ whole genome shotgun (WGS) entry which is preliminary data.</text>
</comment>
<dbReference type="CDD" id="cd06171">
    <property type="entry name" value="Sigma70_r4"/>
    <property type="match status" value="1"/>
</dbReference>
<dbReference type="SUPFAM" id="SSF88659">
    <property type="entry name" value="Sigma3 and sigma4 domains of RNA polymerase sigma factors"/>
    <property type="match status" value="1"/>
</dbReference>
<evidence type="ECO:0000256" key="2">
    <source>
        <dbReference type="ARBA" id="ARBA00023015"/>
    </source>
</evidence>
<dbReference type="InterPro" id="IPR013325">
    <property type="entry name" value="RNA_pol_sigma_r2"/>
</dbReference>
<dbReference type="RefSeq" id="WP_125479730.1">
    <property type="nucleotide sequence ID" value="NZ_RSFW01000011.1"/>
</dbReference>
<keyword evidence="4 6" id="KW-0238">DNA-binding</keyword>
<dbReference type="InterPro" id="IPR039425">
    <property type="entry name" value="RNA_pol_sigma-70-like"/>
</dbReference>
<evidence type="ECO:0000256" key="3">
    <source>
        <dbReference type="ARBA" id="ARBA00023082"/>
    </source>
</evidence>
<comment type="similarity">
    <text evidence="1 6">Belongs to the sigma-70 factor family. ECF subfamily.</text>
</comment>
<accession>A0A427TT14</accession>
<evidence type="ECO:0000256" key="5">
    <source>
        <dbReference type="ARBA" id="ARBA00023163"/>
    </source>
</evidence>
<evidence type="ECO:0000313" key="9">
    <source>
        <dbReference type="EMBL" id="RSD27558.1"/>
    </source>
</evidence>
<evidence type="ECO:0000259" key="7">
    <source>
        <dbReference type="Pfam" id="PF04542"/>
    </source>
</evidence>
<evidence type="ECO:0000259" key="8">
    <source>
        <dbReference type="Pfam" id="PF08281"/>
    </source>
</evidence>
<gene>
    <name evidence="9" type="ORF">EJA10_09325</name>
</gene>
<dbReference type="OrthoDB" id="9784984at2"/>
<feature type="domain" description="RNA polymerase sigma factor 70 region 4 type 2" evidence="8">
    <location>
        <begin position="117"/>
        <end position="169"/>
    </location>
</feature>
<dbReference type="Gene3D" id="1.10.1740.10">
    <property type="match status" value="1"/>
</dbReference>
<dbReference type="Gene3D" id="1.10.10.10">
    <property type="entry name" value="Winged helix-like DNA-binding domain superfamily/Winged helix DNA-binding domain"/>
    <property type="match status" value="1"/>
</dbReference>
<evidence type="ECO:0000256" key="4">
    <source>
        <dbReference type="ARBA" id="ARBA00023125"/>
    </source>
</evidence>
<dbReference type="InterPro" id="IPR036388">
    <property type="entry name" value="WH-like_DNA-bd_sf"/>
</dbReference>
<proteinExistence type="inferred from homology"/>
<dbReference type="PANTHER" id="PTHR43133">
    <property type="entry name" value="RNA POLYMERASE ECF-TYPE SIGMA FACTO"/>
    <property type="match status" value="1"/>
</dbReference>
<dbReference type="AlphaFoldDB" id="A0A427TT14"/>
<sequence>MNDEELVFRARNGNMQAFAELIDIHTPTVKRFAFQLGNKYDDIDDITQEVFVRVYRFLEQFSHAKFTTWLYKITLNVTRDFARNKQRQIKKVLKIGKERTYNGKTAEENILRYEEDRALHECIQKLDEKYRIPIILFYFHDKSYDEIAEITGISLANVKTRLLRGKEHLKKLLVLADRKEGERHG</sequence>
<keyword evidence="5 6" id="KW-0804">Transcription</keyword>
<dbReference type="InterPro" id="IPR007627">
    <property type="entry name" value="RNA_pol_sigma70_r2"/>
</dbReference>
<organism evidence="9 10">
    <name type="scientific">Mesobacillus subterraneus</name>
    <dbReference type="NCBI Taxonomy" id="285983"/>
    <lineage>
        <taxon>Bacteria</taxon>
        <taxon>Bacillati</taxon>
        <taxon>Bacillota</taxon>
        <taxon>Bacilli</taxon>
        <taxon>Bacillales</taxon>
        <taxon>Bacillaceae</taxon>
        <taxon>Mesobacillus</taxon>
    </lineage>
</organism>
<dbReference type="NCBIfam" id="TIGR02937">
    <property type="entry name" value="sigma70-ECF"/>
    <property type="match status" value="1"/>
</dbReference>
<evidence type="ECO:0000256" key="6">
    <source>
        <dbReference type="RuleBase" id="RU000716"/>
    </source>
</evidence>
<protein>
    <recommendedName>
        <fullName evidence="6">RNA polymerase sigma factor</fullName>
    </recommendedName>
</protein>
<dbReference type="Pfam" id="PF08281">
    <property type="entry name" value="Sigma70_r4_2"/>
    <property type="match status" value="1"/>
</dbReference>
<dbReference type="Proteomes" id="UP000279911">
    <property type="component" value="Unassembled WGS sequence"/>
</dbReference>
<dbReference type="GO" id="GO:0006950">
    <property type="term" value="P:response to stress"/>
    <property type="evidence" value="ECO:0007669"/>
    <property type="project" value="UniProtKB-ARBA"/>
</dbReference>
<dbReference type="PROSITE" id="PS01063">
    <property type="entry name" value="SIGMA70_ECF"/>
    <property type="match status" value="1"/>
</dbReference>
<feature type="domain" description="RNA polymerase sigma-70 region 2" evidence="7">
    <location>
        <begin position="21"/>
        <end position="87"/>
    </location>
</feature>
<dbReference type="GO" id="GO:0003677">
    <property type="term" value="F:DNA binding"/>
    <property type="evidence" value="ECO:0007669"/>
    <property type="project" value="UniProtKB-KW"/>
</dbReference>
<dbReference type="InterPro" id="IPR013249">
    <property type="entry name" value="RNA_pol_sigma70_r4_t2"/>
</dbReference>
<dbReference type="Pfam" id="PF04542">
    <property type="entry name" value="Sigma70_r2"/>
    <property type="match status" value="1"/>
</dbReference>
<name>A0A427TT14_9BACI</name>
<keyword evidence="3 6" id="KW-0731">Sigma factor</keyword>
<keyword evidence="2 6" id="KW-0805">Transcription regulation</keyword>
<evidence type="ECO:0000313" key="10">
    <source>
        <dbReference type="Proteomes" id="UP000279911"/>
    </source>
</evidence>
<dbReference type="InterPro" id="IPR013324">
    <property type="entry name" value="RNA_pol_sigma_r3/r4-like"/>
</dbReference>
<dbReference type="PANTHER" id="PTHR43133:SF51">
    <property type="entry name" value="RNA POLYMERASE SIGMA FACTOR"/>
    <property type="match status" value="1"/>
</dbReference>